<dbReference type="Proteomes" id="UP001642360">
    <property type="component" value="Unassembled WGS sequence"/>
</dbReference>
<accession>A0ABC8TB56</accession>
<proteinExistence type="predicted"/>
<organism evidence="1 2">
    <name type="scientific">Ilex paraguariensis</name>
    <name type="common">yerba mate</name>
    <dbReference type="NCBI Taxonomy" id="185542"/>
    <lineage>
        <taxon>Eukaryota</taxon>
        <taxon>Viridiplantae</taxon>
        <taxon>Streptophyta</taxon>
        <taxon>Embryophyta</taxon>
        <taxon>Tracheophyta</taxon>
        <taxon>Spermatophyta</taxon>
        <taxon>Magnoliopsida</taxon>
        <taxon>eudicotyledons</taxon>
        <taxon>Gunneridae</taxon>
        <taxon>Pentapetalae</taxon>
        <taxon>asterids</taxon>
        <taxon>campanulids</taxon>
        <taxon>Aquifoliales</taxon>
        <taxon>Aquifoliaceae</taxon>
        <taxon>Ilex</taxon>
    </lineage>
</organism>
<protein>
    <submittedName>
        <fullName evidence="1">Uncharacterized protein</fullName>
    </submittedName>
</protein>
<dbReference type="EMBL" id="CAUOFW020004625">
    <property type="protein sequence ID" value="CAK9166569.1"/>
    <property type="molecule type" value="Genomic_DNA"/>
</dbReference>
<evidence type="ECO:0000313" key="2">
    <source>
        <dbReference type="Proteomes" id="UP001642360"/>
    </source>
</evidence>
<comment type="caution">
    <text evidence="1">The sequence shown here is derived from an EMBL/GenBank/DDBJ whole genome shotgun (WGS) entry which is preliminary data.</text>
</comment>
<reference evidence="1 2" key="1">
    <citation type="submission" date="2024-02" db="EMBL/GenBank/DDBJ databases">
        <authorList>
            <person name="Vignale AGUSTIN F."/>
            <person name="Sosa J E."/>
            <person name="Modenutti C."/>
        </authorList>
    </citation>
    <scope>NUCLEOTIDE SEQUENCE [LARGE SCALE GENOMIC DNA]</scope>
</reference>
<feature type="non-terminal residue" evidence="1">
    <location>
        <position position="56"/>
    </location>
</feature>
<keyword evidence="2" id="KW-1185">Reference proteome</keyword>
<evidence type="ECO:0000313" key="1">
    <source>
        <dbReference type="EMBL" id="CAK9166569.1"/>
    </source>
</evidence>
<name>A0ABC8TB56_9AQUA</name>
<sequence length="56" mass="6979">MEVSNVEILSLFKEQSSREDRSYTFLRRFGRRKGRNFRRLRDFELRGDIRKPWVIM</sequence>
<gene>
    <name evidence="1" type="ORF">ILEXP_LOCUS35797</name>
</gene>
<dbReference type="AlphaFoldDB" id="A0ABC8TB56"/>